<proteinExistence type="predicted"/>
<dbReference type="Pfam" id="PF11199">
    <property type="entry name" value="DUF2891"/>
    <property type="match status" value="2"/>
</dbReference>
<dbReference type="Proteomes" id="UP000460435">
    <property type="component" value="Unassembled WGS sequence"/>
</dbReference>
<evidence type="ECO:0000313" key="2">
    <source>
        <dbReference type="Proteomes" id="UP000460435"/>
    </source>
</evidence>
<dbReference type="InterPro" id="IPR021365">
    <property type="entry name" value="DUF2891"/>
</dbReference>
<name>A0A7K3M2I2_9ACTN</name>
<organism evidence="1 2">
    <name type="scientific">Phytoactinopolyspora mesophila</name>
    <dbReference type="NCBI Taxonomy" id="2650750"/>
    <lineage>
        <taxon>Bacteria</taxon>
        <taxon>Bacillati</taxon>
        <taxon>Actinomycetota</taxon>
        <taxon>Actinomycetes</taxon>
        <taxon>Jiangellales</taxon>
        <taxon>Jiangellaceae</taxon>
        <taxon>Phytoactinopolyspora</taxon>
    </lineage>
</organism>
<accession>A0A7K3M2I2</accession>
<dbReference type="RefSeq" id="WP_162450209.1">
    <property type="nucleotide sequence ID" value="NZ_WLZY01000003.1"/>
</dbReference>
<keyword evidence="2" id="KW-1185">Reference proteome</keyword>
<protein>
    <submittedName>
        <fullName evidence="1">DUF2891 family protein</fullName>
    </submittedName>
</protein>
<reference evidence="1 2" key="1">
    <citation type="submission" date="2019-11" db="EMBL/GenBank/DDBJ databases">
        <authorList>
            <person name="Li X.-J."/>
            <person name="Feng X.-M."/>
        </authorList>
    </citation>
    <scope>NUCLEOTIDE SEQUENCE [LARGE SCALE GENOMIC DNA]</scope>
    <source>
        <strain evidence="1 2">XMNu-373</strain>
    </source>
</reference>
<evidence type="ECO:0000313" key="1">
    <source>
        <dbReference type="EMBL" id="NDL57505.1"/>
    </source>
</evidence>
<dbReference type="EMBL" id="WLZY01000003">
    <property type="protein sequence ID" value="NDL57505.1"/>
    <property type="molecule type" value="Genomic_DNA"/>
</dbReference>
<dbReference type="AlphaFoldDB" id="A0A7K3M2I2"/>
<gene>
    <name evidence="1" type="ORF">F7O44_10510</name>
</gene>
<comment type="caution">
    <text evidence="1">The sequence shown here is derived from an EMBL/GenBank/DDBJ whole genome shotgun (WGS) entry which is preliminary data.</text>
</comment>
<sequence length="368" mass="40211">MTDDPRSEFLHRHAREYAETALRCVIREYPHAPIVIATEPGPYRQHRRQHPAFYGSFDWHSAVEMHWVLARLLRLVPDQVPGDTARNVLDDHLSSASLHAEAEFFASGPGRNRERPYGWGWLLTLAHELNTWPEEGLRWAAAVEPLAGTLVGNILAWLPGQAYPVRHGTHQNSAFGLLRSFDHAQWLAGRGDDQLLTAIDDAARRWYLADTDYPAHYEPSGTDFLSPALAEAELMSRVLPAAEFADWFGRFLPGAAAGELPARFEPVVVPDTTDGHLAHLAGLNLSRAWSMVAVADALEAVPASDPSASVDGMGVSGATPAGDRADSAPAALRDLAARHAEVSLPFVVGGDYMVEHWLAAFALGYLTA</sequence>